<evidence type="ECO:0000313" key="2">
    <source>
        <dbReference type="Proteomes" id="UP001207468"/>
    </source>
</evidence>
<protein>
    <submittedName>
        <fullName evidence="1">HOOK-domain-containing protein</fullName>
    </submittedName>
</protein>
<sequence length="811" mass="92646">MTESQSKELDAFLAFFATFNLHRSVTSAADLSDGAGLLDILSIIDADYFHQPSRVLQEPSDNWVLRFNTVKRVYRLMTQYFSDVIGHPTDTLDVPDLQAVAKDHSIPSTLMMCRLTLAIAVQCDKNKEFIEKIQGLSEANQHFLMKAIEQLAHRRRDDHYYQLQSERSRIQQEKEALEKAHQALIEDHRSLQSHLDDAITERDDAFARARELSQQADTRRSGKADAIMKAEMDRLRAELQKSEENLAITESELEKQTNVVAELTHRVDELKGYAAEAARLKDQVDELRHASDRLAKTENVMEKYKKKLQESADLRQHVKSLESQNADLVDKNASLEEEYRKVAAFKPLMESYKSQIADLESKATSRNKAYETALFELEQTRTKLRITEEERAKDSEALELYQERVRELELSSHRPIASNQPKPQSSQGTESGVLGPGDEDEDLSKRLDDELDDALAGTTMTDLKLQVRKLKRELEDLRTNQLDSSRVLVLENLLDDANRMKARYEADYLASHREKLVLQTELEEIRSGKALGDGPEAAIALRQRLNETVNELDNLNKANTELEVLNNSISRELTIVKSDLALVNRDQLDILASLRESVNDDKIALEEELARLQQQLKEAGDRNKMQLEQINALLLEKVNLQSEGIGQREKMLQRERDFGDLRASMSGKGVPEDVKSRVLGVHEDNVLLREQLKTVQDKLTKARAFIKSQDKLLKEEQAKLRGLSPTGVPDDTDSRTQIRILQDEVKRYQRLLNEAHQRYGREQELLLSAIHGLGMHAARDPFGRSRQQGRALPTSWLGQQRQNLSPLIYRQ</sequence>
<dbReference type="EMBL" id="JAGFNK010000052">
    <property type="protein sequence ID" value="KAI9509946.1"/>
    <property type="molecule type" value="Genomic_DNA"/>
</dbReference>
<reference evidence="1" key="1">
    <citation type="submission" date="2021-03" db="EMBL/GenBank/DDBJ databases">
        <title>Evolutionary priming and transition to the ectomycorrhizal habit in an iconic lineage of mushroom-forming fungi: is preadaptation a requirement?</title>
        <authorList>
            <consortium name="DOE Joint Genome Institute"/>
            <person name="Looney B.P."/>
            <person name="Miyauchi S."/>
            <person name="Morin E."/>
            <person name="Drula E."/>
            <person name="Courty P.E."/>
            <person name="Chicoki N."/>
            <person name="Fauchery L."/>
            <person name="Kohler A."/>
            <person name="Kuo A."/>
            <person name="LaButti K."/>
            <person name="Pangilinan J."/>
            <person name="Lipzen A."/>
            <person name="Riley R."/>
            <person name="Andreopoulos W."/>
            <person name="He G."/>
            <person name="Johnson J."/>
            <person name="Barry K.W."/>
            <person name="Grigoriev I.V."/>
            <person name="Nagy L."/>
            <person name="Hibbett D."/>
            <person name="Henrissat B."/>
            <person name="Matheny P.B."/>
            <person name="Labbe J."/>
            <person name="Martin A.F."/>
        </authorList>
    </citation>
    <scope>NUCLEOTIDE SEQUENCE</scope>
    <source>
        <strain evidence="1">BPL698</strain>
    </source>
</reference>
<accession>A0ACC0UEK1</accession>
<keyword evidence="2" id="KW-1185">Reference proteome</keyword>
<gene>
    <name evidence="1" type="ORF">F5148DRAFT_1274990</name>
</gene>
<dbReference type="Proteomes" id="UP001207468">
    <property type="component" value="Unassembled WGS sequence"/>
</dbReference>
<organism evidence="1 2">
    <name type="scientific">Russula earlei</name>
    <dbReference type="NCBI Taxonomy" id="71964"/>
    <lineage>
        <taxon>Eukaryota</taxon>
        <taxon>Fungi</taxon>
        <taxon>Dikarya</taxon>
        <taxon>Basidiomycota</taxon>
        <taxon>Agaricomycotina</taxon>
        <taxon>Agaricomycetes</taxon>
        <taxon>Russulales</taxon>
        <taxon>Russulaceae</taxon>
        <taxon>Russula</taxon>
    </lineage>
</organism>
<proteinExistence type="predicted"/>
<comment type="caution">
    <text evidence="1">The sequence shown here is derived from an EMBL/GenBank/DDBJ whole genome shotgun (WGS) entry which is preliminary data.</text>
</comment>
<name>A0ACC0UEK1_9AGAM</name>
<evidence type="ECO:0000313" key="1">
    <source>
        <dbReference type="EMBL" id="KAI9509946.1"/>
    </source>
</evidence>